<dbReference type="HOGENOM" id="CLU_191930_0_0_2"/>
<keyword evidence="3" id="KW-1185">Reference proteome</keyword>
<protein>
    <submittedName>
        <fullName evidence="2">(NiFe)-hydrogenase-3-type complex Eha, membrane protein EhaE</fullName>
    </submittedName>
</protein>
<dbReference type="FunCoup" id="D7DQW9">
    <property type="interactions" value="1"/>
</dbReference>
<feature type="transmembrane region" description="Helical" evidence="1">
    <location>
        <begin position="6"/>
        <end position="24"/>
    </location>
</feature>
<proteinExistence type="predicted"/>
<evidence type="ECO:0000313" key="2">
    <source>
        <dbReference type="EMBL" id="ADI37246.1"/>
    </source>
</evidence>
<dbReference type="KEGG" id="mvo:Mvol_1591"/>
<dbReference type="PIRSF" id="PIRSF036535">
    <property type="entry name" value="EhaE"/>
    <property type="match status" value="1"/>
</dbReference>
<accession>D7DQW9</accession>
<dbReference type="InterPro" id="IPR011317">
    <property type="entry name" value="Prd_NiFe_hyd_3_EhaE"/>
</dbReference>
<gene>
    <name evidence="2" type="ordered locus">Mvol_1591</name>
</gene>
<dbReference type="EMBL" id="CP002057">
    <property type="protein sequence ID" value="ADI37246.1"/>
    <property type="molecule type" value="Genomic_DNA"/>
</dbReference>
<dbReference type="AlphaFoldDB" id="D7DQW9"/>
<dbReference type="eggNOG" id="arCOG04830">
    <property type="taxonomic scope" value="Archaea"/>
</dbReference>
<reference evidence="2 3" key="1">
    <citation type="submission" date="2010-05" db="EMBL/GenBank/DDBJ databases">
        <title>Complete sequence of Methanococcus voltae A3.</title>
        <authorList>
            <consortium name="US DOE Joint Genome Institute"/>
            <person name="Lucas S."/>
            <person name="Copeland A."/>
            <person name="Lapidus A."/>
            <person name="Cheng J.-F."/>
            <person name="Bruce D."/>
            <person name="Goodwin L."/>
            <person name="Pitluck S."/>
            <person name="Lowry S."/>
            <person name="Clum A."/>
            <person name="Land M."/>
            <person name="Hauser L."/>
            <person name="Kyrpides N."/>
            <person name="Mikhailova N."/>
            <person name="Whitman W.B."/>
            <person name="Woyke T."/>
        </authorList>
    </citation>
    <scope>NUCLEOTIDE SEQUENCE [LARGE SCALE GENOMIC DNA]</scope>
    <source>
        <strain evidence="3">ATCC BAA-1334 / A3</strain>
    </source>
</reference>
<dbReference type="Proteomes" id="UP000007722">
    <property type="component" value="Chromosome"/>
</dbReference>
<dbReference type="Pfam" id="PF09880">
    <property type="entry name" value="EhaE"/>
    <property type="match status" value="1"/>
</dbReference>
<keyword evidence="1" id="KW-0812">Transmembrane</keyword>
<dbReference type="InParanoid" id="D7DQW9"/>
<evidence type="ECO:0000256" key="1">
    <source>
        <dbReference type="SAM" id="Phobius"/>
    </source>
</evidence>
<evidence type="ECO:0000313" key="3">
    <source>
        <dbReference type="Proteomes" id="UP000007722"/>
    </source>
</evidence>
<organism evidence="2 3">
    <name type="scientific">Methanococcus voltae (strain ATCC BAA-1334 / A3)</name>
    <dbReference type="NCBI Taxonomy" id="456320"/>
    <lineage>
        <taxon>Archaea</taxon>
        <taxon>Methanobacteriati</taxon>
        <taxon>Methanobacteriota</taxon>
        <taxon>Methanomada group</taxon>
        <taxon>Methanococci</taxon>
        <taxon>Methanococcales</taxon>
        <taxon>Methanococcaceae</taxon>
        <taxon>Methanococcus</taxon>
    </lineage>
</organism>
<keyword evidence="1" id="KW-1133">Transmembrane helix</keyword>
<name>D7DQW9_METV3</name>
<keyword evidence="1" id="KW-0472">Membrane</keyword>
<dbReference type="STRING" id="456320.Mvol_1591"/>
<sequence length="91" mass="9958">MELVQYTMYTGYILLIIGTIGAVLGPMSKDPIKKLLNVEVPSVGLSLILLAYNHTLALMTFLAVNAAIGLVLIRAVIKTVENAEDYHEKNK</sequence>
<feature type="transmembrane region" description="Helical" evidence="1">
    <location>
        <begin position="58"/>
        <end position="77"/>
    </location>
</feature>
<dbReference type="OrthoDB" id="81881at2157"/>